<accession>A0A9K3IEP9</accession>
<dbReference type="Proteomes" id="UP000215914">
    <property type="component" value="Unassembled WGS sequence"/>
</dbReference>
<dbReference type="EMBL" id="MNCJ02000323">
    <property type="protein sequence ID" value="KAF5795375.1"/>
    <property type="molecule type" value="Genomic_DNA"/>
</dbReference>
<reference evidence="1" key="1">
    <citation type="journal article" date="2017" name="Nature">
        <title>The sunflower genome provides insights into oil metabolism, flowering and Asterid evolution.</title>
        <authorList>
            <person name="Badouin H."/>
            <person name="Gouzy J."/>
            <person name="Grassa C.J."/>
            <person name="Murat F."/>
            <person name="Staton S.E."/>
            <person name="Cottret L."/>
            <person name="Lelandais-Briere C."/>
            <person name="Owens G.L."/>
            <person name="Carrere S."/>
            <person name="Mayjonade B."/>
            <person name="Legrand L."/>
            <person name="Gill N."/>
            <person name="Kane N.C."/>
            <person name="Bowers J.E."/>
            <person name="Hubner S."/>
            <person name="Bellec A."/>
            <person name="Berard A."/>
            <person name="Berges H."/>
            <person name="Blanchet N."/>
            <person name="Boniface M.C."/>
            <person name="Brunel D."/>
            <person name="Catrice O."/>
            <person name="Chaidir N."/>
            <person name="Claudel C."/>
            <person name="Donnadieu C."/>
            <person name="Faraut T."/>
            <person name="Fievet G."/>
            <person name="Helmstetter N."/>
            <person name="King M."/>
            <person name="Knapp S.J."/>
            <person name="Lai Z."/>
            <person name="Le Paslier M.C."/>
            <person name="Lippi Y."/>
            <person name="Lorenzon L."/>
            <person name="Mandel J.R."/>
            <person name="Marage G."/>
            <person name="Marchand G."/>
            <person name="Marquand E."/>
            <person name="Bret-Mestries E."/>
            <person name="Morien E."/>
            <person name="Nambeesan S."/>
            <person name="Nguyen T."/>
            <person name="Pegot-Espagnet P."/>
            <person name="Pouilly N."/>
            <person name="Raftis F."/>
            <person name="Sallet E."/>
            <person name="Schiex T."/>
            <person name="Thomas J."/>
            <person name="Vandecasteele C."/>
            <person name="Vares D."/>
            <person name="Vear F."/>
            <person name="Vautrin S."/>
            <person name="Crespi M."/>
            <person name="Mangin B."/>
            <person name="Burke J.M."/>
            <person name="Salse J."/>
            <person name="Munos S."/>
            <person name="Vincourt P."/>
            <person name="Rieseberg L.H."/>
            <person name="Langlade N.B."/>
        </authorList>
    </citation>
    <scope>NUCLEOTIDE SEQUENCE</scope>
    <source>
        <tissue evidence="1">Leaves</tissue>
    </source>
</reference>
<reference evidence="1" key="2">
    <citation type="submission" date="2020-06" db="EMBL/GenBank/DDBJ databases">
        <title>Helianthus annuus Genome sequencing and assembly Release 2.</title>
        <authorList>
            <person name="Gouzy J."/>
            <person name="Langlade N."/>
            <person name="Munos S."/>
        </authorList>
    </citation>
    <scope>NUCLEOTIDE SEQUENCE</scope>
    <source>
        <tissue evidence="1">Leaves</tissue>
    </source>
</reference>
<organism evidence="1 2">
    <name type="scientific">Helianthus annuus</name>
    <name type="common">Common sunflower</name>
    <dbReference type="NCBI Taxonomy" id="4232"/>
    <lineage>
        <taxon>Eukaryota</taxon>
        <taxon>Viridiplantae</taxon>
        <taxon>Streptophyta</taxon>
        <taxon>Embryophyta</taxon>
        <taxon>Tracheophyta</taxon>
        <taxon>Spermatophyta</taxon>
        <taxon>Magnoliopsida</taxon>
        <taxon>eudicotyledons</taxon>
        <taxon>Gunneridae</taxon>
        <taxon>Pentapetalae</taxon>
        <taxon>asterids</taxon>
        <taxon>campanulids</taxon>
        <taxon>Asterales</taxon>
        <taxon>Asteraceae</taxon>
        <taxon>Asteroideae</taxon>
        <taxon>Heliantheae alliance</taxon>
        <taxon>Heliantheae</taxon>
        <taxon>Helianthus</taxon>
    </lineage>
</organism>
<name>A0A9K3IEP9_HELAN</name>
<sequence length="279" mass="32566">MNRYYENPPRTANQKPRKKMVVIRNVEAERNFQFSDQPDRYVITTEKSKKGNRSGIKSWAYNYEKGMFIMLRKNGDVEYYANCEAVESWTAVDLWELSRAGYHDQTKNPNCKIGWNFFNKLQQQARVNFRDMKLAQSTIEEDEEVLDTATGKPYKTVKWPATKQTNTVPLLKELLDNTLKNLKFWMYNPISVQAVIVCEDAEYRFIDTRDLMCFGENDINLLAKTQIQSDPQYEVCAKSWTGAVAQIMNFKLWSGQRTRVETQLFGPYVGRSISILPEL</sequence>
<protein>
    <submittedName>
        <fullName evidence="1">Uncharacterized protein</fullName>
    </submittedName>
</protein>
<dbReference type="AlphaFoldDB" id="A0A9K3IEP9"/>
<comment type="caution">
    <text evidence="1">The sequence shown here is derived from an EMBL/GenBank/DDBJ whole genome shotgun (WGS) entry which is preliminary data.</text>
</comment>
<evidence type="ECO:0000313" key="2">
    <source>
        <dbReference type="Proteomes" id="UP000215914"/>
    </source>
</evidence>
<keyword evidence="2" id="KW-1185">Reference proteome</keyword>
<evidence type="ECO:0000313" key="1">
    <source>
        <dbReference type="EMBL" id="KAF5795375.1"/>
    </source>
</evidence>
<dbReference type="Gramene" id="mRNA:HanXRQr2_Chr08g0338931">
    <property type="protein sequence ID" value="CDS:HanXRQr2_Chr08g0338931.1"/>
    <property type="gene ID" value="HanXRQr2_Chr08g0338931"/>
</dbReference>
<proteinExistence type="predicted"/>
<gene>
    <name evidence="1" type="ORF">HanXRQr2_Chr08g0338931</name>
</gene>